<reference evidence="3" key="1">
    <citation type="submission" date="2025-08" db="UniProtKB">
        <authorList>
            <consortium name="RefSeq"/>
        </authorList>
    </citation>
    <scope>IDENTIFICATION</scope>
    <source>
        <tissue evidence="3">Sperm</tissue>
    </source>
</reference>
<feature type="region of interest" description="Disordered" evidence="1">
    <location>
        <begin position="529"/>
        <end position="556"/>
    </location>
</feature>
<dbReference type="GO" id="GO:0016567">
    <property type="term" value="P:protein ubiquitination"/>
    <property type="evidence" value="ECO:0007669"/>
    <property type="project" value="InterPro"/>
</dbReference>
<evidence type="ECO:0000256" key="1">
    <source>
        <dbReference type="SAM" id="MobiDB-lite"/>
    </source>
</evidence>
<proteinExistence type="predicted"/>
<evidence type="ECO:0000313" key="2">
    <source>
        <dbReference type="Proteomes" id="UP001318040"/>
    </source>
</evidence>
<dbReference type="PANTHER" id="PTHR14815:SF2">
    <property type="entry name" value="DDB1- AND CUL4-ASSOCIATED FACTOR 17"/>
    <property type="match status" value="1"/>
</dbReference>
<dbReference type="RefSeq" id="XP_032802039.1">
    <property type="nucleotide sequence ID" value="XM_032946148.1"/>
</dbReference>
<name>A0AAJ7WLC8_PETMA</name>
<organism evidence="2 3">
    <name type="scientific">Petromyzon marinus</name>
    <name type="common">Sea lamprey</name>
    <dbReference type="NCBI Taxonomy" id="7757"/>
    <lineage>
        <taxon>Eukaryota</taxon>
        <taxon>Metazoa</taxon>
        <taxon>Chordata</taxon>
        <taxon>Craniata</taxon>
        <taxon>Vertebrata</taxon>
        <taxon>Cyclostomata</taxon>
        <taxon>Hyperoartia</taxon>
        <taxon>Petromyzontiformes</taxon>
        <taxon>Petromyzontidae</taxon>
        <taxon>Petromyzon</taxon>
    </lineage>
</organism>
<dbReference type="InterPro" id="IPR031620">
    <property type="entry name" value="DCAF17"/>
</dbReference>
<dbReference type="Proteomes" id="UP001318040">
    <property type="component" value="Chromosome 4"/>
</dbReference>
<keyword evidence="2" id="KW-1185">Reference proteome</keyword>
<feature type="region of interest" description="Disordered" evidence="1">
    <location>
        <begin position="1"/>
        <end position="27"/>
    </location>
</feature>
<sequence>MASGEDRGATTRAGGSRRRCPSRGPRNAATLLGVRGRGLGPVEPRALNMKLLRELLCQESTVFKKMGTIHSTTPIAYEEGRIYTENYKHCYTSNGVVPKLLYQLPKCPAAEKMEDALLCESPVCNVLPKASDYFPSLMALRADGWLLRLDANTSQLLEKVYLSPVIKFRHLSWSSNQEVFAVKSIQNKLLPKLGQKNSPIQPPLLHMAVFTAFPLSLVGMLAVERKIFENNISDATVSQGFLITMHSDGHVKLFNLEEIVKKYRLKDLSLGQACEWNKTCGVVGAKPFGIPCNIDIKACPTVLFTVKCLENQLHIGGFPWHYIISLNQRKQKGKFRVFSLANESPSLNSVLDMQSVALESDWILFHPDDSGRILHVGPRQIDVLCIKTNELAQGPRHQIEKQFTIDTKEDDQNEPEVFVTSSGRVVKKRFRRFDDDPERETVHVVDHREEVDLLVVTCVRPGDAGSIVTVKFHDNYNGRLIKSVPLSEPWDVTYDQSLCLHADTIVQITQNHNRSYSCHVHKMFNTEVLEEEERERKEREGRKRKKSTRERKEPRP</sequence>
<dbReference type="GO" id="GO:0080008">
    <property type="term" value="C:Cul4-RING E3 ubiquitin ligase complex"/>
    <property type="evidence" value="ECO:0007669"/>
    <property type="project" value="TreeGrafter"/>
</dbReference>
<dbReference type="PANTHER" id="PTHR14815">
    <property type="entry name" value="DDB1- AND CUL4-ASSOCIATED FACTOR 17"/>
    <property type="match status" value="1"/>
</dbReference>
<gene>
    <name evidence="3" type="primary">DCAF17</name>
</gene>
<protein>
    <submittedName>
        <fullName evidence="3">DDB1- and CUL4-associated factor 17 isoform X1</fullName>
    </submittedName>
</protein>
<dbReference type="KEGG" id="pmrn:116938678"/>
<dbReference type="Pfam" id="PF15802">
    <property type="entry name" value="DCAF17"/>
    <property type="match status" value="1"/>
</dbReference>
<dbReference type="CTD" id="80067"/>
<evidence type="ECO:0000313" key="3">
    <source>
        <dbReference type="RefSeq" id="XP_032802039.1"/>
    </source>
</evidence>
<dbReference type="GeneID" id="116938678"/>
<accession>A0AAJ7WLC8</accession>
<dbReference type="AlphaFoldDB" id="A0AAJ7WLC8"/>